<accession>A0ABV0YIJ4</accession>
<sequence length="125" mass="14108">MSLRLLKTKIETFHHSAEIMTEKVSMWWRVGILYQASSPWTVWDSVLHLNTIAACISHCFLSLSLSGVKVSWYGPVLLPLKDSAPVPSTGKREEQLSAMKPSSRTSYGCKNSQAHKDQIRYQQSV</sequence>
<evidence type="ECO:0000313" key="2">
    <source>
        <dbReference type="EMBL" id="MEQ2293326.1"/>
    </source>
</evidence>
<evidence type="ECO:0000313" key="3">
    <source>
        <dbReference type="Proteomes" id="UP001469553"/>
    </source>
</evidence>
<organism evidence="2 3">
    <name type="scientific">Ameca splendens</name>
    <dbReference type="NCBI Taxonomy" id="208324"/>
    <lineage>
        <taxon>Eukaryota</taxon>
        <taxon>Metazoa</taxon>
        <taxon>Chordata</taxon>
        <taxon>Craniata</taxon>
        <taxon>Vertebrata</taxon>
        <taxon>Euteleostomi</taxon>
        <taxon>Actinopterygii</taxon>
        <taxon>Neopterygii</taxon>
        <taxon>Teleostei</taxon>
        <taxon>Neoteleostei</taxon>
        <taxon>Acanthomorphata</taxon>
        <taxon>Ovalentaria</taxon>
        <taxon>Atherinomorphae</taxon>
        <taxon>Cyprinodontiformes</taxon>
        <taxon>Goodeidae</taxon>
        <taxon>Ameca</taxon>
    </lineage>
</organism>
<keyword evidence="3" id="KW-1185">Reference proteome</keyword>
<feature type="compositionally biased region" description="Polar residues" evidence="1">
    <location>
        <begin position="100"/>
        <end position="112"/>
    </location>
</feature>
<name>A0ABV0YIJ4_9TELE</name>
<feature type="region of interest" description="Disordered" evidence="1">
    <location>
        <begin position="83"/>
        <end position="125"/>
    </location>
</feature>
<protein>
    <submittedName>
        <fullName evidence="2">Uncharacterized protein</fullName>
    </submittedName>
</protein>
<proteinExistence type="predicted"/>
<comment type="caution">
    <text evidence="2">The sequence shown here is derived from an EMBL/GenBank/DDBJ whole genome shotgun (WGS) entry which is preliminary data.</text>
</comment>
<dbReference type="EMBL" id="JAHRIP010032341">
    <property type="protein sequence ID" value="MEQ2293326.1"/>
    <property type="molecule type" value="Genomic_DNA"/>
</dbReference>
<dbReference type="Proteomes" id="UP001469553">
    <property type="component" value="Unassembled WGS sequence"/>
</dbReference>
<gene>
    <name evidence="2" type="ORF">AMECASPLE_032185</name>
</gene>
<evidence type="ECO:0000256" key="1">
    <source>
        <dbReference type="SAM" id="MobiDB-lite"/>
    </source>
</evidence>
<reference evidence="2 3" key="1">
    <citation type="submission" date="2021-06" db="EMBL/GenBank/DDBJ databases">
        <authorList>
            <person name="Palmer J.M."/>
        </authorList>
    </citation>
    <scope>NUCLEOTIDE SEQUENCE [LARGE SCALE GENOMIC DNA]</scope>
    <source>
        <strain evidence="2 3">AS_MEX2019</strain>
        <tissue evidence="2">Muscle</tissue>
    </source>
</reference>